<accession>A0A9P4I9L2</accession>
<dbReference type="Proteomes" id="UP000799772">
    <property type="component" value="Unassembled WGS sequence"/>
</dbReference>
<name>A0A9P4I9L2_9PEZI</name>
<proteinExistence type="predicted"/>
<evidence type="ECO:0000313" key="2">
    <source>
        <dbReference type="Proteomes" id="UP000799772"/>
    </source>
</evidence>
<dbReference type="EMBL" id="ML978129">
    <property type="protein sequence ID" value="KAF2096584.1"/>
    <property type="molecule type" value="Genomic_DNA"/>
</dbReference>
<dbReference type="AlphaFoldDB" id="A0A9P4I9L2"/>
<sequence>MRRPIQTQTLGDVGPDVPTCVAWNGNHIGGSTKRSVGDAMQVLLGNSDGFISSYSFLPCDELTLLAMASLLEDAPSLLSSASSWPPTCALRIRGMVSVLQLAGGVYCCREDPGA</sequence>
<evidence type="ECO:0000313" key="1">
    <source>
        <dbReference type="EMBL" id="KAF2096584.1"/>
    </source>
</evidence>
<comment type="caution">
    <text evidence="1">The sequence shown here is derived from an EMBL/GenBank/DDBJ whole genome shotgun (WGS) entry which is preliminary data.</text>
</comment>
<reference evidence="1" key="1">
    <citation type="journal article" date="2020" name="Stud. Mycol.">
        <title>101 Dothideomycetes genomes: a test case for predicting lifestyles and emergence of pathogens.</title>
        <authorList>
            <person name="Haridas S."/>
            <person name="Albert R."/>
            <person name="Binder M."/>
            <person name="Bloem J."/>
            <person name="Labutti K."/>
            <person name="Salamov A."/>
            <person name="Andreopoulos B."/>
            <person name="Baker S."/>
            <person name="Barry K."/>
            <person name="Bills G."/>
            <person name="Bluhm B."/>
            <person name="Cannon C."/>
            <person name="Castanera R."/>
            <person name="Culley D."/>
            <person name="Daum C."/>
            <person name="Ezra D."/>
            <person name="Gonzalez J."/>
            <person name="Henrissat B."/>
            <person name="Kuo A."/>
            <person name="Liang C."/>
            <person name="Lipzen A."/>
            <person name="Lutzoni F."/>
            <person name="Magnuson J."/>
            <person name="Mondo S."/>
            <person name="Nolan M."/>
            <person name="Ohm R."/>
            <person name="Pangilinan J."/>
            <person name="Park H.-J."/>
            <person name="Ramirez L."/>
            <person name="Alfaro M."/>
            <person name="Sun H."/>
            <person name="Tritt A."/>
            <person name="Yoshinaga Y."/>
            <person name="Zwiers L.-H."/>
            <person name="Turgeon B."/>
            <person name="Goodwin S."/>
            <person name="Spatafora J."/>
            <person name="Crous P."/>
            <person name="Grigoriev I."/>
        </authorList>
    </citation>
    <scope>NUCLEOTIDE SEQUENCE</scope>
    <source>
        <strain evidence="1">CBS 133067</strain>
    </source>
</reference>
<keyword evidence="2" id="KW-1185">Reference proteome</keyword>
<protein>
    <submittedName>
        <fullName evidence="1">Uncharacterized protein</fullName>
    </submittedName>
</protein>
<gene>
    <name evidence="1" type="ORF">NA57DRAFT_78188</name>
</gene>
<organism evidence="1 2">
    <name type="scientific">Rhizodiscina lignyota</name>
    <dbReference type="NCBI Taxonomy" id="1504668"/>
    <lineage>
        <taxon>Eukaryota</taxon>
        <taxon>Fungi</taxon>
        <taxon>Dikarya</taxon>
        <taxon>Ascomycota</taxon>
        <taxon>Pezizomycotina</taxon>
        <taxon>Dothideomycetes</taxon>
        <taxon>Pleosporomycetidae</taxon>
        <taxon>Aulographales</taxon>
        <taxon>Rhizodiscinaceae</taxon>
        <taxon>Rhizodiscina</taxon>
    </lineage>
</organism>